<name>A0AAD4L2W8_9EURO</name>
<dbReference type="InterPro" id="IPR002182">
    <property type="entry name" value="NB-ARC"/>
</dbReference>
<dbReference type="EMBL" id="JAJTJA010000001">
    <property type="protein sequence ID" value="KAH8705621.1"/>
    <property type="molecule type" value="Genomic_DNA"/>
</dbReference>
<dbReference type="Gene3D" id="3.40.50.300">
    <property type="entry name" value="P-loop containing nucleotide triphosphate hydrolases"/>
    <property type="match status" value="1"/>
</dbReference>
<dbReference type="Pfam" id="PF00931">
    <property type="entry name" value="NB-ARC"/>
    <property type="match status" value="1"/>
</dbReference>
<evidence type="ECO:0000313" key="2">
    <source>
        <dbReference type="EMBL" id="KAH8705621.1"/>
    </source>
</evidence>
<dbReference type="PANTHER" id="PTHR46082:SF11">
    <property type="entry name" value="AAA+ ATPASE DOMAIN-CONTAINING PROTEIN-RELATED"/>
    <property type="match status" value="1"/>
</dbReference>
<dbReference type="AlphaFoldDB" id="A0AAD4L2W8"/>
<dbReference type="Pfam" id="PF13424">
    <property type="entry name" value="TPR_12"/>
    <property type="match status" value="2"/>
</dbReference>
<dbReference type="Pfam" id="PF13374">
    <property type="entry name" value="TPR_10"/>
    <property type="match status" value="2"/>
</dbReference>
<dbReference type="InterPro" id="IPR027417">
    <property type="entry name" value="P-loop_NTPase"/>
</dbReference>
<dbReference type="InterPro" id="IPR053137">
    <property type="entry name" value="NLR-like"/>
</dbReference>
<dbReference type="GO" id="GO:0016787">
    <property type="term" value="F:hydrolase activity"/>
    <property type="evidence" value="ECO:0007669"/>
    <property type="project" value="UniProtKB-KW"/>
</dbReference>
<keyword evidence="3" id="KW-1185">Reference proteome</keyword>
<gene>
    <name evidence="2" type="ORF">BGW36DRAFT_435515</name>
</gene>
<dbReference type="Proteomes" id="UP001201262">
    <property type="component" value="Unassembled WGS sequence"/>
</dbReference>
<feature type="domain" description="NB-ARC" evidence="1">
    <location>
        <begin position="78"/>
        <end position="246"/>
    </location>
</feature>
<organism evidence="2 3">
    <name type="scientific">Talaromyces proteolyticus</name>
    <dbReference type="NCBI Taxonomy" id="1131652"/>
    <lineage>
        <taxon>Eukaryota</taxon>
        <taxon>Fungi</taxon>
        <taxon>Dikarya</taxon>
        <taxon>Ascomycota</taxon>
        <taxon>Pezizomycotina</taxon>
        <taxon>Eurotiomycetes</taxon>
        <taxon>Eurotiomycetidae</taxon>
        <taxon>Eurotiales</taxon>
        <taxon>Trichocomaceae</taxon>
        <taxon>Talaromyces</taxon>
        <taxon>Talaromyces sect. Bacilispori</taxon>
    </lineage>
</organism>
<accession>A0AAD4L2W8</accession>
<dbReference type="Gene3D" id="1.25.40.10">
    <property type="entry name" value="Tetratricopeptide repeat domain"/>
    <property type="match status" value="2"/>
</dbReference>
<dbReference type="GeneID" id="70251706"/>
<reference evidence="2" key="1">
    <citation type="submission" date="2021-12" db="EMBL/GenBank/DDBJ databases">
        <title>Convergent genome expansion in fungi linked to evolution of root-endophyte symbiosis.</title>
        <authorList>
            <consortium name="DOE Joint Genome Institute"/>
            <person name="Ke Y.-H."/>
            <person name="Bonito G."/>
            <person name="Liao H.-L."/>
            <person name="Looney B."/>
            <person name="Rojas-Flechas A."/>
            <person name="Nash J."/>
            <person name="Hameed K."/>
            <person name="Schadt C."/>
            <person name="Martin F."/>
            <person name="Crous P.W."/>
            <person name="Miettinen O."/>
            <person name="Magnuson J.K."/>
            <person name="Labbe J."/>
            <person name="Jacobson D."/>
            <person name="Doktycz M.J."/>
            <person name="Veneault-Fourrey C."/>
            <person name="Kuo A."/>
            <person name="Mondo S."/>
            <person name="Calhoun S."/>
            <person name="Riley R."/>
            <person name="Ohm R."/>
            <person name="LaButti K."/>
            <person name="Andreopoulos B."/>
            <person name="Pangilinan J."/>
            <person name="Nolan M."/>
            <person name="Tritt A."/>
            <person name="Clum A."/>
            <person name="Lipzen A."/>
            <person name="Daum C."/>
            <person name="Barry K."/>
            <person name="Grigoriev I.V."/>
            <person name="Vilgalys R."/>
        </authorList>
    </citation>
    <scope>NUCLEOTIDE SEQUENCE</scope>
    <source>
        <strain evidence="2">PMI_201</strain>
    </source>
</reference>
<dbReference type="RefSeq" id="XP_046078242.1">
    <property type="nucleotide sequence ID" value="XM_046221419.1"/>
</dbReference>
<proteinExistence type="predicted"/>
<dbReference type="GO" id="GO:0043531">
    <property type="term" value="F:ADP binding"/>
    <property type="evidence" value="ECO:0007669"/>
    <property type="project" value="InterPro"/>
</dbReference>
<dbReference type="SUPFAM" id="SSF48452">
    <property type="entry name" value="TPR-like"/>
    <property type="match status" value="2"/>
</dbReference>
<evidence type="ECO:0000313" key="3">
    <source>
        <dbReference type="Proteomes" id="UP001201262"/>
    </source>
</evidence>
<sequence>MDSPVQPNDRPQEGHQYSSIQIYGENRVHLGDNNVHHHHYYSRDVIEDAQISLPDKRKPKRAWMVPFLRNHKFVGRDEEITTLKEFILKDHGQKKIAISGLGGVGKTQIALEVAYYVRDHDSDRSVFWIPCISLESLEQAYMSIAQYLALLNVSPADVKTRVKSHLSQEDAGKWLLIYDNADDLDLWIHGNGTVPALKDMLPQSDYGRIIFTTRTQKLANRLAPSNFISVPEMNKAMAKELLQNLIQKEIDDNDTITTLLEELTFLPLAIAQAAAYINENQIGVSDYLALLQEQEQDIIEILSEHFADDGRYSDTQNAVATTWLVSFRQIQKLNSFAVDYLSFMACLNPRDIPLSLLPPAASQKEKIDTLGLLNSYSFTTKQENESLTLHRLVHLATRNWMRQDGRLQLWTYKTADRLNELFLHNAHAYQKVRQDYLPHAIFLIFGAEFQMKRAEYFGLIHRVGSCLLSGGRYKEAEVLYNDVKNICKLRFTAEHPDTLGSIRNLAVVYSKQGRWKEAEELELQVMETRKQVLGAEHPDTLISMDHLAQYISHQGRWKDAEELELQVVQTRKKVLGAEHPHTLTSMGNLALMCQYQGHLEKAEKLQVEIFQISKKIFGEENPHTLTSMGNLASTYCRQQRWKEAQDLLAEESKLLLQLLGAEHPDTLISMNNLALTYFDQGRLREAEELEIQIMETRKRILGADHPHTLTSMENLAVTWKALGKDEDAISLLANCTQLRIQKLGPEHPDTVSARVHLAKWQEINSRPRRIDGLFKIFRRH</sequence>
<evidence type="ECO:0000259" key="1">
    <source>
        <dbReference type="Pfam" id="PF00931"/>
    </source>
</evidence>
<protein>
    <submittedName>
        <fullName evidence="2">P-loop containing nucleoside triphosphate hydrolase protein</fullName>
    </submittedName>
</protein>
<dbReference type="InterPro" id="IPR011990">
    <property type="entry name" value="TPR-like_helical_dom_sf"/>
</dbReference>
<keyword evidence="2" id="KW-0378">Hydrolase</keyword>
<dbReference type="SUPFAM" id="SSF52540">
    <property type="entry name" value="P-loop containing nucleoside triphosphate hydrolases"/>
    <property type="match status" value="1"/>
</dbReference>
<comment type="caution">
    <text evidence="2">The sequence shown here is derived from an EMBL/GenBank/DDBJ whole genome shotgun (WGS) entry which is preliminary data.</text>
</comment>
<dbReference type="PANTHER" id="PTHR46082">
    <property type="entry name" value="ATP/GTP-BINDING PROTEIN-RELATED"/>
    <property type="match status" value="1"/>
</dbReference>